<dbReference type="AlphaFoldDB" id="A0A316WP71"/>
<dbReference type="RefSeq" id="WP_109623126.1">
    <property type="nucleotide sequence ID" value="NZ_PPEI02000005.1"/>
</dbReference>
<evidence type="ECO:0000313" key="1">
    <source>
        <dbReference type="EMBL" id="PWN62296.1"/>
    </source>
</evidence>
<dbReference type="EMBL" id="PPEI02000005">
    <property type="protein sequence ID" value="PWN62296.1"/>
    <property type="molecule type" value="Genomic_DNA"/>
</dbReference>
<reference evidence="1" key="1">
    <citation type="submission" date="2018-04" db="EMBL/GenBank/DDBJ databases">
        <title>Draft Genome Sequences of Chryseobacterium lactis NCTC11390T isolated from milk, Chryseobacterium oncorhynchi 701B-08T from rainbow trout, and Chryseobacterium viscerum 687B-08T from diseased fish.</title>
        <authorList>
            <person name="Jeong J.-J."/>
            <person name="Lee Y.J."/>
            <person name="Pathiraja D."/>
            <person name="Park B."/>
            <person name="Choi I.-G."/>
            <person name="Kim K.D."/>
        </authorList>
    </citation>
    <scope>NUCLEOTIDE SEQUENCE [LARGE SCALE GENOMIC DNA]</scope>
    <source>
        <strain evidence="1">701B-08</strain>
    </source>
</reference>
<accession>A0A316WP71</accession>
<protein>
    <submittedName>
        <fullName evidence="1">Uncharacterized protein</fullName>
    </submittedName>
</protein>
<sequence>MEKLLLNINEKLEQEVTDLKYIDENWGQLQYYGSDCPVKWPCALVDFASGQFSNNSYSYSNDTGTEQQGVISIEITIAKLKLSPTNTAAKLSQKTKGYEIWETVNRVHKILHGWKPLPESGELSRVSIQQIKRDDGIKEIIVTYSIGLHGC</sequence>
<evidence type="ECO:0000313" key="2">
    <source>
        <dbReference type="Proteomes" id="UP000236182"/>
    </source>
</evidence>
<comment type="caution">
    <text evidence="1">The sequence shown here is derived from an EMBL/GenBank/DDBJ whole genome shotgun (WGS) entry which is preliminary data.</text>
</comment>
<gene>
    <name evidence="1" type="ORF">C1638_017540</name>
</gene>
<organism evidence="1 2">
    <name type="scientific">Chryseobacterium oncorhynchi</name>
    <dbReference type="NCBI Taxonomy" id="741074"/>
    <lineage>
        <taxon>Bacteria</taxon>
        <taxon>Pseudomonadati</taxon>
        <taxon>Bacteroidota</taxon>
        <taxon>Flavobacteriia</taxon>
        <taxon>Flavobacteriales</taxon>
        <taxon>Weeksellaceae</taxon>
        <taxon>Chryseobacterium group</taxon>
        <taxon>Chryseobacterium</taxon>
    </lineage>
</organism>
<keyword evidence="2" id="KW-1185">Reference proteome</keyword>
<proteinExistence type="predicted"/>
<name>A0A316WP71_9FLAO</name>
<dbReference type="OrthoDB" id="881421at2"/>
<dbReference type="Proteomes" id="UP000236182">
    <property type="component" value="Unassembled WGS sequence"/>
</dbReference>